<gene>
    <name evidence="1" type="ORF">METZ01_LOCUS189768</name>
</gene>
<sequence>MVEVTTNPNWNDRYADMNQTDDEIMATFIEIGESLCPYLVWSITHDDIERLRRAEVCYEELAKEHIFECVRIHRESGDFLGAVEILLSLVKSIQIIETRDPR</sequence>
<dbReference type="AlphaFoldDB" id="A0A382DFX8"/>
<accession>A0A382DFX8</accession>
<proteinExistence type="predicted"/>
<evidence type="ECO:0000313" key="1">
    <source>
        <dbReference type="EMBL" id="SVB36914.1"/>
    </source>
</evidence>
<organism evidence="1">
    <name type="scientific">marine metagenome</name>
    <dbReference type="NCBI Taxonomy" id="408172"/>
    <lineage>
        <taxon>unclassified sequences</taxon>
        <taxon>metagenomes</taxon>
        <taxon>ecological metagenomes</taxon>
    </lineage>
</organism>
<name>A0A382DFX8_9ZZZZ</name>
<dbReference type="EMBL" id="UINC01039033">
    <property type="protein sequence ID" value="SVB36914.1"/>
    <property type="molecule type" value="Genomic_DNA"/>
</dbReference>
<protein>
    <submittedName>
        <fullName evidence="1">Uncharacterized protein</fullName>
    </submittedName>
</protein>
<reference evidence="1" key="1">
    <citation type="submission" date="2018-05" db="EMBL/GenBank/DDBJ databases">
        <authorList>
            <person name="Lanie J.A."/>
            <person name="Ng W.-L."/>
            <person name="Kazmierczak K.M."/>
            <person name="Andrzejewski T.M."/>
            <person name="Davidsen T.M."/>
            <person name="Wayne K.J."/>
            <person name="Tettelin H."/>
            <person name="Glass J.I."/>
            <person name="Rusch D."/>
            <person name="Podicherti R."/>
            <person name="Tsui H.-C.T."/>
            <person name="Winkler M.E."/>
        </authorList>
    </citation>
    <scope>NUCLEOTIDE SEQUENCE</scope>
</reference>